<evidence type="ECO:0000256" key="9">
    <source>
        <dbReference type="ARBA" id="ARBA00023034"/>
    </source>
</evidence>
<dbReference type="Proteomes" id="UP001187531">
    <property type="component" value="Unassembled WGS sequence"/>
</dbReference>
<dbReference type="GO" id="GO:0005789">
    <property type="term" value="C:endoplasmic reticulum membrane"/>
    <property type="evidence" value="ECO:0007669"/>
    <property type="project" value="UniProtKB-SubCell"/>
</dbReference>
<protein>
    <recommendedName>
        <fullName evidence="20">Longin domain-containing protein</fullName>
    </recommendedName>
</protein>
<feature type="domain" description="V-SNARE coiled-coil homology" evidence="17">
    <location>
        <begin position="133"/>
        <end position="192"/>
    </location>
</feature>
<dbReference type="Pfam" id="PF13774">
    <property type="entry name" value="Longin"/>
    <property type="match status" value="1"/>
</dbReference>
<evidence type="ECO:0000313" key="19">
    <source>
        <dbReference type="Proteomes" id="UP001187531"/>
    </source>
</evidence>
<evidence type="ECO:0000256" key="12">
    <source>
        <dbReference type="ARBA" id="ARBA00024173"/>
    </source>
</evidence>
<organism evidence="18 19">
    <name type="scientific">Artemia franciscana</name>
    <name type="common">Brine shrimp</name>
    <name type="synonym">Artemia sanfranciscana</name>
    <dbReference type="NCBI Taxonomy" id="6661"/>
    <lineage>
        <taxon>Eukaryota</taxon>
        <taxon>Metazoa</taxon>
        <taxon>Ecdysozoa</taxon>
        <taxon>Arthropoda</taxon>
        <taxon>Crustacea</taxon>
        <taxon>Branchiopoda</taxon>
        <taxon>Anostraca</taxon>
        <taxon>Artemiidae</taxon>
        <taxon>Artemia</taxon>
    </lineage>
</organism>
<evidence type="ECO:0000256" key="11">
    <source>
        <dbReference type="ARBA" id="ARBA00023136"/>
    </source>
</evidence>
<keyword evidence="4" id="KW-0813">Transport</keyword>
<dbReference type="InterPro" id="IPR011012">
    <property type="entry name" value="Longin-like_dom_sf"/>
</dbReference>
<evidence type="ECO:0000256" key="5">
    <source>
        <dbReference type="ARBA" id="ARBA00022692"/>
    </source>
</evidence>
<proteinExistence type="inferred from homology"/>
<dbReference type="InterPro" id="IPR042855">
    <property type="entry name" value="V_SNARE_CC"/>
</dbReference>
<evidence type="ECO:0000256" key="6">
    <source>
        <dbReference type="ARBA" id="ARBA00022824"/>
    </source>
</evidence>
<dbReference type="Gene3D" id="3.30.450.50">
    <property type="entry name" value="Longin domain"/>
    <property type="match status" value="1"/>
</dbReference>
<dbReference type="GO" id="GO:0006890">
    <property type="term" value="P:retrograde vesicle-mediated transport, Golgi to endoplasmic reticulum"/>
    <property type="evidence" value="ECO:0007669"/>
    <property type="project" value="InterPro"/>
</dbReference>
<evidence type="ECO:0000259" key="16">
    <source>
        <dbReference type="PROSITE" id="PS50859"/>
    </source>
</evidence>
<evidence type="ECO:0000256" key="4">
    <source>
        <dbReference type="ARBA" id="ARBA00022448"/>
    </source>
</evidence>
<keyword evidence="8" id="KW-1133">Transmembrane helix</keyword>
<dbReference type="AlphaFoldDB" id="A0AA88H508"/>
<keyword evidence="6" id="KW-0256">Endoplasmic reticulum</keyword>
<keyword evidence="11" id="KW-0472">Membrane</keyword>
<dbReference type="PROSITE" id="PS50859">
    <property type="entry name" value="LONGIN"/>
    <property type="match status" value="1"/>
</dbReference>
<evidence type="ECO:0000256" key="7">
    <source>
        <dbReference type="ARBA" id="ARBA00022927"/>
    </source>
</evidence>
<keyword evidence="10 14" id="KW-0175">Coiled coil</keyword>
<dbReference type="CDD" id="cd14824">
    <property type="entry name" value="Longin"/>
    <property type="match status" value="1"/>
</dbReference>
<evidence type="ECO:0000256" key="13">
    <source>
        <dbReference type="ARBA" id="ARBA00024188"/>
    </source>
</evidence>
<keyword evidence="19" id="KW-1185">Reference proteome</keyword>
<evidence type="ECO:0000256" key="10">
    <source>
        <dbReference type="ARBA" id="ARBA00023054"/>
    </source>
</evidence>
<dbReference type="GO" id="GO:0006888">
    <property type="term" value="P:endoplasmic reticulum to Golgi vesicle-mediated transport"/>
    <property type="evidence" value="ECO:0007669"/>
    <property type="project" value="InterPro"/>
</dbReference>
<dbReference type="SUPFAM" id="SSF64356">
    <property type="entry name" value="SNARE-like"/>
    <property type="match status" value="1"/>
</dbReference>
<reference evidence="18" key="1">
    <citation type="submission" date="2023-07" db="EMBL/GenBank/DDBJ databases">
        <title>Chromosome-level genome assembly of Artemia franciscana.</title>
        <authorList>
            <person name="Jo E."/>
        </authorList>
    </citation>
    <scope>NUCLEOTIDE SEQUENCE</scope>
    <source>
        <tissue evidence="18">Whole body</tissue>
    </source>
</reference>
<dbReference type="SMART" id="SM01270">
    <property type="entry name" value="Longin"/>
    <property type="match status" value="1"/>
</dbReference>
<dbReference type="GO" id="GO:0015031">
    <property type="term" value="P:protein transport"/>
    <property type="evidence" value="ECO:0007669"/>
    <property type="project" value="UniProtKB-KW"/>
</dbReference>
<dbReference type="PROSITE" id="PS50892">
    <property type="entry name" value="V_SNARE"/>
    <property type="match status" value="1"/>
</dbReference>
<sequence length="551" mass="62629">MVLSTVIARISDGLPLAASVQDDEQGRSLVDYQNQAKMLMKKLDARGPERCSIETPPFIFHYLIKDEVCYLVLSEKTFSRKLAFSYLDDLQQEFSSQYGRKVATVSRPYSFIEFDNYIQKAKKTYIDPRARRNLGTLNNELLNVQKIMVQNIDDVLQRGTLLSELNHLVLTLAGQILKPRATKKLRDEVMLQPFEDEKNFVLLLQTAVSDKIVDCLESLRLLNPDVQLPPKNEGPSFLNSSMAELIYYTYGVKSSASACVQMDRNPVSTSIDSVVKLSLPDILFEQKDFAQEEDINKEENPVTCEPLLPVDQNIPRNERCNVKRVAFSDTVRFVQSPSDSSEIEATQSSRNESFDNTVPLNDISALSKAMKEAQVCSPYKLKETQDIDLRMDEDEENILRPILLNGDGGSLEEFTSPKKKFKSESNFERKLLQKRHSQQKEVDSESIIYAKPLMSFHLDSAEVSEPSERDCLLPTEGSDPKSSEDDVLSLEVTEESDNLSNLSSRTSDIVSDIVDKVTENDERPLTYQDFVMKDIFKSLFYEPVNSFSFKE</sequence>
<evidence type="ECO:0000259" key="17">
    <source>
        <dbReference type="PROSITE" id="PS50892"/>
    </source>
</evidence>
<evidence type="ECO:0000256" key="15">
    <source>
        <dbReference type="SAM" id="MobiDB-lite"/>
    </source>
</evidence>
<comment type="caution">
    <text evidence="18">The sequence shown here is derived from an EMBL/GenBank/DDBJ whole genome shotgun (WGS) entry which is preliminary data.</text>
</comment>
<name>A0AA88H508_ARTSF</name>
<keyword evidence="7" id="KW-0653">Protein transport</keyword>
<dbReference type="EMBL" id="JAVRJZ010000021">
    <property type="protein sequence ID" value="KAK2704995.1"/>
    <property type="molecule type" value="Genomic_DNA"/>
</dbReference>
<gene>
    <name evidence="18" type="ORF">QYM36_017145</name>
</gene>
<dbReference type="GO" id="GO:0005484">
    <property type="term" value="F:SNAP receptor activity"/>
    <property type="evidence" value="ECO:0007669"/>
    <property type="project" value="InterPro"/>
</dbReference>
<evidence type="ECO:0000256" key="14">
    <source>
        <dbReference type="PROSITE-ProRule" id="PRU00290"/>
    </source>
</evidence>
<comment type="subcellular location">
    <subcellularLocation>
        <location evidence="1">Endoplasmic reticulum membrane</location>
        <topology evidence="1">Single-pass type IV membrane protein</topology>
    </subcellularLocation>
    <subcellularLocation>
        <location evidence="13">Golgi apparatus</location>
        <location evidence="13">cis-Golgi network membrane</location>
    </subcellularLocation>
    <subcellularLocation>
        <location evidence="2">Melanosome</location>
    </subcellularLocation>
</comment>
<evidence type="ECO:0000313" key="18">
    <source>
        <dbReference type="EMBL" id="KAK2704995.1"/>
    </source>
</evidence>
<dbReference type="InterPro" id="IPR010908">
    <property type="entry name" value="Longin_dom"/>
</dbReference>
<feature type="region of interest" description="Disordered" evidence="15">
    <location>
        <begin position="464"/>
        <end position="485"/>
    </location>
</feature>
<comment type="function">
    <text evidence="12">SNARE involved in targeting and fusion of ER-derived transport vesicles with the Golgi complex as well as Golgi-derived retrograde transport vesicles with the ER.</text>
</comment>
<evidence type="ECO:0008006" key="20">
    <source>
        <dbReference type="Google" id="ProtNLM"/>
    </source>
</evidence>
<evidence type="ECO:0000256" key="3">
    <source>
        <dbReference type="ARBA" id="ARBA00008025"/>
    </source>
</evidence>
<accession>A0AA88H508</accession>
<dbReference type="InterPro" id="IPR044565">
    <property type="entry name" value="Sec22"/>
</dbReference>
<evidence type="ECO:0000256" key="1">
    <source>
        <dbReference type="ARBA" id="ARBA00004163"/>
    </source>
</evidence>
<evidence type="ECO:0000256" key="2">
    <source>
        <dbReference type="ARBA" id="ARBA00004223"/>
    </source>
</evidence>
<dbReference type="GO" id="GO:0005794">
    <property type="term" value="C:Golgi apparatus"/>
    <property type="evidence" value="ECO:0007669"/>
    <property type="project" value="UniProtKB-SubCell"/>
</dbReference>
<feature type="domain" description="Longin" evidence="16">
    <location>
        <begin position="6"/>
        <end position="118"/>
    </location>
</feature>
<keyword evidence="5" id="KW-0812">Transmembrane</keyword>
<keyword evidence="9" id="KW-0333">Golgi apparatus</keyword>
<evidence type="ECO:0000256" key="8">
    <source>
        <dbReference type="ARBA" id="ARBA00022989"/>
    </source>
</evidence>
<comment type="similarity">
    <text evidence="3">Belongs to the synaptobrevin family.</text>
</comment>
<dbReference type="SUPFAM" id="SSF58038">
    <property type="entry name" value="SNARE fusion complex"/>
    <property type="match status" value="1"/>
</dbReference>
<dbReference type="PANTHER" id="PTHR45837">
    <property type="entry name" value="VESICLE-TRAFFICKING PROTEIN SEC22B"/>
    <property type="match status" value="1"/>
</dbReference>